<organism evidence="9 10">
    <name type="scientific">Bifidobacterium vansinderenii</name>
    <dbReference type="NCBI Taxonomy" id="1984871"/>
    <lineage>
        <taxon>Bacteria</taxon>
        <taxon>Bacillati</taxon>
        <taxon>Actinomycetota</taxon>
        <taxon>Actinomycetes</taxon>
        <taxon>Bifidobacteriales</taxon>
        <taxon>Bifidobacteriaceae</taxon>
        <taxon>Bifidobacterium</taxon>
    </lineage>
</organism>
<keyword evidence="4 8" id="KW-0812">Transmembrane</keyword>
<dbReference type="Proteomes" id="UP000215433">
    <property type="component" value="Unassembled WGS sequence"/>
</dbReference>
<dbReference type="RefSeq" id="WP_093960778.1">
    <property type="nucleotide sequence ID" value="NZ_NEWD01000021.1"/>
</dbReference>
<feature type="region of interest" description="Disordered" evidence="7">
    <location>
        <begin position="1"/>
        <end position="43"/>
    </location>
</feature>
<evidence type="ECO:0000256" key="1">
    <source>
        <dbReference type="ARBA" id="ARBA00004651"/>
    </source>
</evidence>
<feature type="transmembrane region" description="Helical" evidence="8">
    <location>
        <begin position="206"/>
        <end position="229"/>
    </location>
</feature>
<keyword evidence="5 8" id="KW-1133">Transmembrane helix</keyword>
<feature type="transmembrane region" description="Helical" evidence="8">
    <location>
        <begin position="136"/>
        <end position="155"/>
    </location>
</feature>
<dbReference type="GO" id="GO:0005886">
    <property type="term" value="C:plasma membrane"/>
    <property type="evidence" value="ECO:0007669"/>
    <property type="project" value="UniProtKB-SubCell"/>
</dbReference>
<evidence type="ECO:0000256" key="4">
    <source>
        <dbReference type="ARBA" id="ARBA00022692"/>
    </source>
</evidence>
<dbReference type="PANTHER" id="PTHR43549:SF3">
    <property type="entry name" value="MULTIDRUG RESISTANCE PROTEIN YPNP-RELATED"/>
    <property type="match status" value="1"/>
</dbReference>
<reference evidence="9 10" key="1">
    <citation type="submission" date="2017-05" db="EMBL/GenBank/DDBJ databases">
        <title>Bifidobacterium vansinderenii sp. nov.</title>
        <authorList>
            <person name="Lugli G.A."/>
            <person name="Duranti S."/>
            <person name="Mangifesta M."/>
        </authorList>
    </citation>
    <scope>NUCLEOTIDE SEQUENCE [LARGE SCALE GENOMIC DNA]</scope>
    <source>
        <strain evidence="9 10">Tam10B</strain>
    </source>
</reference>
<proteinExistence type="predicted"/>
<accession>A0A229VX29</accession>
<dbReference type="AlphaFoldDB" id="A0A229VX29"/>
<evidence type="ECO:0000256" key="7">
    <source>
        <dbReference type="SAM" id="MobiDB-lite"/>
    </source>
</evidence>
<dbReference type="PIRSF" id="PIRSF006603">
    <property type="entry name" value="DinF"/>
    <property type="match status" value="1"/>
</dbReference>
<keyword evidence="3" id="KW-1003">Cell membrane</keyword>
<gene>
    <name evidence="9" type="ORF">Tam10B_1637</name>
</gene>
<dbReference type="OrthoDB" id="9806302at2"/>
<dbReference type="PANTHER" id="PTHR43549">
    <property type="entry name" value="MULTIDRUG RESISTANCE PROTEIN YPNP-RELATED"/>
    <property type="match status" value="1"/>
</dbReference>
<feature type="transmembrane region" description="Helical" evidence="8">
    <location>
        <begin position="52"/>
        <end position="74"/>
    </location>
</feature>
<feature type="transmembrane region" description="Helical" evidence="8">
    <location>
        <begin position="235"/>
        <end position="254"/>
    </location>
</feature>
<protein>
    <submittedName>
        <fullName evidence="9">MATE family efflux transporter</fullName>
    </submittedName>
</protein>
<dbReference type="InterPro" id="IPR052031">
    <property type="entry name" value="Membrane_Transporter-Flippase"/>
</dbReference>
<dbReference type="GO" id="GO:0042910">
    <property type="term" value="F:xenobiotic transmembrane transporter activity"/>
    <property type="evidence" value="ECO:0007669"/>
    <property type="project" value="InterPro"/>
</dbReference>
<dbReference type="InterPro" id="IPR002528">
    <property type="entry name" value="MATE_fam"/>
</dbReference>
<feature type="transmembrane region" description="Helical" evidence="8">
    <location>
        <begin position="175"/>
        <end position="199"/>
    </location>
</feature>
<feature type="transmembrane region" description="Helical" evidence="8">
    <location>
        <begin position="94"/>
        <end position="115"/>
    </location>
</feature>
<comment type="caution">
    <text evidence="9">The sequence shown here is derived from an EMBL/GenBank/DDBJ whole genome shotgun (WGS) entry which is preliminary data.</text>
</comment>
<evidence type="ECO:0000313" key="9">
    <source>
        <dbReference type="EMBL" id="OXN00163.1"/>
    </source>
</evidence>
<evidence type="ECO:0000256" key="5">
    <source>
        <dbReference type="ARBA" id="ARBA00022989"/>
    </source>
</evidence>
<evidence type="ECO:0000256" key="6">
    <source>
        <dbReference type="ARBA" id="ARBA00023136"/>
    </source>
</evidence>
<name>A0A229VX29_9BIFI</name>
<dbReference type="GO" id="GO:0015297">
    <property type="term" value="F:antiporter activity"/>
    <property type="evidence" value="ECO:0007669"/>
    <property type="project" value="InterPro"/>
</dbReference>
<feature type="transmembrane region" description="Helical" evidence="8">
    <location>
        <begin position="461"/>
        <end position="478"/>
    </location>
</feature>
<keyword evidence="10" id="KW-1185">Reference proteome</keyword>
<feature type="transmembrane region" description="Helical" evidence="8">
    <location>
        <begin position="395"/>
        <end position="415"/>
    </location>
</feature>
<sequence length="491" mass="53102">MSKPAKPLNASSVPELTDSESTEPIEPAQSAGPDRSDKHDDSTTDLTVGSPLLRILIFSIPLVLGTLFQQMYSFADAVIVGRLIGDDALGAVGVTYPLNFLILGFVQGACIGFSIPAAQSFGAKDERDFRRFMWNGAWLGVILSVVFTAAMVLLARPMLELIGTPAELLDMAVEYIVVIFLGIPTAILYNHSAALLRAVGDSKHPFYFLLVACVVNIVLNYTFIGVIGMGVIGSALATVIGQTLSAVLNCWWAFAKIDIFQVHRDEMGWSGHHIGRLCYVGLPMGFEYSVSAIGAVVMQDAINSLGAAMVTAQTAGERIRQMFTLPMESVGMAMATYAGQNYGARRLDRIKLGLRDGVIIQGVYCVIVWVVIFLFKAPMCRFVLGDTSAAVFDGAVEYLFIMSCFFIIHGSLMIFRNTLQGMGYSTHAIVSGVGELIGRSLGGWITIIGGGYLAVCYSNPLAWGLALLYCMVMVTVIIRRKHRDPEFAAIA</sequence>
<dbReference type="Pfam" id="PF01554">
    <property type="entry name" value="MatE"/>
    <property type="match status" value="2"/>
</dbReference>
<comment type="subcellular location">
    <subcellularLocation>
        <location evidence="1">Cell membrane</location>
        <topology evidence="1">Multi-pass membrane protein</topology>
    </subcellularLocation>
</comment>
<evidence type="ECO:0000256" key="8">
    <source>
        <dbReference type="SAM" id="Phobius"/>
    </source>
</evidence>
<keyword evidence="6 8" id="KW-0472">Membrane</keyword>
<feature type="transmembrane region" description="Helical" evidence="8">
    <location>
        <begin position="354"/>
        <end position="375"/>
    </location>
</feature>
<dbReference type="CDD" id="cd13138">
    <property type="entry name" value="MATE_yoeA_like"/>
    <property type="match status" value="1"/>
</dbReference>
<dbReference type="InterPro" id="IPR048279">
    <property type="entry name" value="MdtK-like"/>
</dbReference>
<dbReference type="NCBIfam" id="TIGR00797">
    <property type="entry name" value="matE"/>
    <property type="match status" value="1"/>
</dbReference>
<dbReference type="EMBL" id="NEWD01000021">
    <property type="protein sequence ID" value="OXN00163.1"/>
    <property type="molecule type" value="Genomic_DNA"/>
</dbReference>
<evidence type="ECO:0000256" key="2">
    <source>
        <dbReference type="ARBA" id="ARBA00022448"/>
    </source>
</evidence>
<keyword evidence="2" id="KW-0813">Transport</keyword>
<evidence type="ECO:0000313" key="10">
    <source>
        <dbReference type="Proteomes" id="UP000215433"/>
    </source>
</evidence>
<evidence type="ECO:0000256" key="3">
    <source>
        <dbReference type="ARBA" id="ARBA00022475"/>
    </source>
</evidence>
<feature type="transmembrane region" description="Helical" evidence="8">
    <location>
        <begin position="436"/>
        <end position="455"/>
    </location>
</feature>